<dbReference type="PANTHER" id="PTHR34406:SF2">
    <property type="entry name" value="PERIPLASMIC PROTEIN"/>
    <property type="match status" value="1"/>
</dbReference>
<reference evidence="4" key="1">
    <citation type="submission" date="2020-01" db="EMBL/GenBank/DDBJ databases">
        <title>'Steroidobacter agaridevorans' sp. nov., agar-degrading bacteria isolated from rhizosphere soils.</title>
        <authorList>
            <person name="Ikenaga M."/>
            <person name="Kataoka M."/>
            <person name="Murouchi A."/>
            <person name="Katsuragi S."/>
            <person name="Sakai M."/>
        </authorList>
    </citation>
    <scope>NUCLEOTIDE SEQUENCE [LARGE SCALE GENOMIC DNA]</scope>
    <source>
        <strain evidence="4">YU21-B</strain>
    </source>
</reference>
<dbReference type="EMBL" id="BLJN01000002">
    <property type="protein sequence ID" value="GFE80757.1"/>
    <property type="molecule type" value="Genomic_DNA"/>
</dbReference>
<feature type="domain" description="Lipid/polyisoprenoid-binding YceI-like" evidence="2">
    <location>
        <begin position="27"/>
        <end position="192"/>
    </location>
</feature>
<dbReference type="RefSeq" id="WP_161812399.1">
    <property type="nucleotide sequence ID" value="NZ_BLJN01000002.1"/>
</dbReference>
<evidence type="ECO:0000256" key="1">
    <source>
        <dbReference type="SAM" id="SignalP"/>
    </source>
</evidence>
<comment type="caution">
    <text evidence="3">The sequence shown here is derived from an EMBL/GenBank/DDBJ whole genome shotgun (WGS) entry which is preliminary data.</text>
</comment>
<dbReference type="SMART" id="SM00867">
    <property type="entry name" value="YceI"/>
    <property type="match status" value="1"/>
</dbReference>
<dbReference type="Proteomes" id="UP000445000">
    <property type="component" value="Unassembled WGS sequence"/>
</dbReference>
<dbReference type="AlphaFoldDB" id="A0A829YBU8"/>
<sequence length="195" mass="20832">MKSSSLLALAVAAAALTAGAVSAAPVKYNIDPNHTYPSFTADHMGGLSNWRGKINSSSGTVTLDKEAQSGTVDVKMDMSAIDFGHEKMNTHAKSAEIFNVEQFPNATYTGKLVNFKNGAPTEIDGSLTLHGVTKPVKLKINSFLCKPNPMNKKETCGADASGKIDREEFGVDYGKGYGFKQEVELQIQVEAVKAD</sequence>
<feature type="signal peptide" evidence="1">
    <location>
        <begin position="1"/>
        <end position="23"/>
    </location>
</feature>
<dbReference type="InterPro" id="IPR007372">
    <property type="entry name" value="Lipid/polyisoprenoid-bd_YceI"/>
</dbReference>
<dbReference type="SUPFAM" id="SSF101874">
    <property type="entry name" value="YceI-like"/>
    <property type="match status" value="1"/>
</dbReference>
<protein>
    <submittedName>
        <fullName evidence="3">Polyisoprenoid-binding protein</fullName>
    </submittedName>
</protein>
<accession>A0A829YBU8</accession>
<feature type="chain" id="PRO_5032895239" evidence="1">
    <location>
        <begin position="24"/>
        <end position="195"/>
    </location>
</feature>
<proteinExistence type="predicted"/>
<name>A0A829YBU8_9GAMM</name>
<dbReference type="PANTHER" id="PTHR34406">
    <property type="entry name" value="PROTEIN YCEI"/>
    <property type="match status" value="1"/>
</dbReference>
<evidence type="ECO:0000259" key="2">
    <source>
        <dbReference type="SMART" id="SM00867"/>
    </source>
</evidence>
<gene>
    <name evidence="3" type="ORF">GCM10011487_27570</name>
</gene>
<evidence type="ECO:0000313" key="4">
    <source>
        <dbReference type="Proteomes" id="UP000445000"/>
    </source>
</evidence>
<evidence type="ECO:0000313" key="3">
    <source>
        <dbReference type="EMBL" id="GFE80757.1"/>
    </source>
</evidence>
<organism evidence="3 4">
    <name type="scientific">Steroidobacter agaridevorans</name>
    <dbReference type="NCBI Taxonomy" id="2695856"/>
    <lineage>
        <taxon>Bacteria</taxon>
        <taxon>Pseudomonadati</taxon>
        <taxon>Pseudomonadota</taxon>
        <taxon>Gammaproteobacteria</taxon>
        <taxon>Steroidobacterales</taxon>
        <taxon>Steroidobacteraceae</taxon>
        <taxon>Steroidobacter</taxon>
    </lineage>
</organism>
<dbReference type="Pfam" id="PF04264">
    <property type="entry name" value="YceI"/>
    <property type="match status" value="1"/>
</dbReference>
<keyword evidence="4" id="KW-1185">Reference proteome</keyword>
<dbReference type="Gene3D" id="2.40.128.110">
    <property type="entry name" value="Lipid/polyisoprenoid-binding, YceI-like"/>
    <property type="match status" value="1"/>
</dbReference>
<dbReference type="InterPro" id="IPR036761">
    <property type="entry name" value="TTHA0802/YceI-like_sf"/>
</dbReference>
<keyword evidence="1" id="KW-0732">Signal</keyword>